<proteinExistence type="predicted"/>
<dbReference type="AlphaFoldDB" id="A0A0A9B0K9"/>
<reference evidence="1" key="1">
    <citation type="submission" date="2014-09" db="EMBL/GenBank/DDBJ databases">
        <authorList>
            <person name="Magalhaes I.L.F."/>
            <person name="Oliveira U."/>
            <person name="Santos F.R."/>
            <person name="Vidigal T.H.D.A."/>
            <person name="Brescovit A.D."/>
            <person name="Santos A.J."/>
        </authorList>
    </citation>
    <scope>NUCLEOTIDE SEQUENCE</scope>
    <source>
        <tissue evidence="1">Shoot tissue taken approximately 20 cm above the soil surface</tissue>
    </source>
</reference>
<protein>
    <submittedName>
        <fullName evidence="1">Uncharacterized protein</fullName>
    </submittedName>
</protein>
<name>A0A0A9B0K9_ARUDO</name>
<accession>A0A0A9B0K9</accession>
<dbReference type="EMBL" id="GBRH01240371">
    <property type="protein sequence ID" value="JAD57524.1"/>
    <property type="molecule type" value="Transcribed_RNA"/>
</dbReference>
<sequence>MLYLLTSWNINTSSTLHY</sequence>
<evidence type="ECO:0000313" key="1">
    <source>
        <dbReference type="EMBL" id="JAD57524.1"/>
    </source>
</evidence>
<organism evidence="1">
    <name type="scientific">Arundo donax</name>
    <name type="common">Giant reed</name>
    <name type="synonym">Donax arundinaceus</name>
    <dbReference type="NCBI Taxonomy" id="35708"/>
    <lineage>
        <taxon>Eukaryota</taxon>
        <taxon>Viridiplantae</taxon>
        <taxon>Streptophyta</taxon>
        <taxon>Embryophyta</taxon>
        <taxon>Tracheophyta</taxon>
        <taxon>Spermatophyta</taxon>
        <taxon>Magnoliopsida</taxon>
        <taxon>Liliopsida</taxon>
        <taxon>Poales</taxon>
        <taxon>Poaceae</taxon>
        <taxon>PACMAD clade</taxon>
        <taxon>Arundinoideae</taxon>
        <taxon>Arundineae</taxon>
        <taxon>Arundo</taxon>
    </lineage>
</organism>
<reference evidence="1" key="2">
    <citation type="journal article" date="2015" name="Data Brief">
        <title>Shoot transcriptome of the giant reed, Arundo donax.</title>
        <authorList>
            <person name="Barrero R.A."/>
            <person name="Guerrero F.D."/>
            <person name="Moolhuijzen P."/>
            <person name="Goolsby J.A."/>
            <person name="Tidwell J."/>
            <person name="Bellgard S.E."/>
            <person name="Bellgard M.I."/>
        </authorList>
    </citation>
    <scope>NUCLEOTIDE SEQUENCE</scope>
    <source>
        <tissue evidence="1">Shoot tissue taken approximately 20 cm above the soil surface</tissue>
    </source>
</reference>